<accession>A0A544QUA0</accession>
<protein>
    <submittedName>
        <fullName evidence="2">DUF1659 domain-containing protein</fullName>
    </submittedName>
</protein>
<dbReference type="AlphaFoldDB" id="A0A544QUA0"/>
<dbReference type="RefSeq" id="WP_142536365.1">
    <property type="nucleotide sequence ID" value="NZ_SGJB01000013.1"/>
</dbReference>
<dbReference type="Pfam" id="PF07872">
    <property type="entry name" value="DUF1659"/>
    <property type="match status" value="1"/>
</dbReference>
<keyword evidence="3" id="KW-1185">Reference proteome</keyword>
<dbReference type="OrthoDB" id="1753205at2"/>
<organism evidence="2 3">
    <name type="scientific">Peptacetobacter hominis</name>
    <dbReference type="NCBI Taxonomy" id="2743610"/>
    <lineage>
        <taxon>Bacteria</taxon>
        <taxon>Bacillati</taxon>
        <taxon>Bacillota</taxon>
        <taxon>Clostridia</taxon>
        <taxon>Peptostreptococcales</taxon>
        <taxon>Peptostreptococcaceae</taxon>
        <taxon>Peptacetobacter</taxon>
    </lineage>
</organism>
<evidence type="ECO:0000313" key="2">
    <source>
        <dbReference type="EMBL" id="TQQ84244.1"/>
    </source>
</evidence>
<dbReference type="InterPro" id="IPR012454">
    <property type="entry name" value="DUF1659"/>
</dbReference>
<gene>
    <name evidence="2" type="ORF">EXD82_07885</name>
</gene>
<dbReference type="EMBL" id="SGJB01000013">
    <property type="protein sequence ID" value="TQQ84244.1"/>
    <property type="molecule type" value="Genomic_DNA"/>
</dbReference>
<evidence type="ECO:0000313" key="3">
    <source>
        <dbReference type="Proteomes" id="UP000317863"/>
    </source>
</evidence>
<feature type="domain" description="DUF1659" evidence="1">
    <location>
        <begin position="2"/>
        <end position="73"/>
    </location>
</feature>
<sequence>MAVTETKNPASLKFRFENGSTEDGKTKYKTKTIGNIDPEALNADLMEVANSLLGLVDDTISSVSRVDNTTLENE</sequence>
<comment type="caution">
    <text evidence="2">The sequence shown here is derived from an EMBL/GenBank/DDBJ whole genome shotgun (WGS) entry which is preliminary data.</text>
</comment>
<evidence type="ECO:0000259" key="1">
    <source>
        <dbReference type="Pfam" id="PF07872"/>
    </source>
</evidence>
<dbReference type="Proteomes" id="UP000317863">
    <property type="component" value="Unassembled WGS sequence"/>
</dbReference>
<reference evidence="2 3" key="1">
    <citation type="submission" date="2019-02" db="EMBL/GenBank/DDBJ databases">
        <title>Peptostreptococcaceae bacterium ZHW00191 nov., a new bacterium isolated from the human gut.</title>
        <authorList>
            <person name="Zhou H.-W."/>
            <person name="Chen X.-J."/>
        </authorList>
    </citation>
    <scope>NUCLEOTIDE SEQUENCE [LARGE SCALE GENOMIC DNA]</scope>
    <source>
        <strain evidence="2 3">ZHW00191</strain>
    </source>
</reference>
<name>A0A544QUA0_9FIRM</name>
<proteinExistence type="predicted"/>